<dbReference type="EMBL" id="CM000136">
    <property type="protein sequence ID" value="EAY81036.1"/>
    <property type="molecule type" value="Genomic_DNA"/>
</dbReference>
<dbReference type="AlphaFoldDB" id="A2ZEK2"/>
<keyword evidence="1" id="KW-0812">Transmembrane</keyword>
<keyword evidence="1" id="KW-1133">Transmembrane helix</keyword>
<protein>
    <submittedName>
        <fullName evidence="2">Uncharacterized protein</fullName>
    </submittedName>
</protein>
<reference evidence="2 3" key="1">
    <citation type="journal article" date="2005" name="PLoS Biol.">
        <title>The genomes of Oryza sativa: a history of duplications.</title>
        <authorList>
            <person name="Yu J."/>
            <person name="Wang J."/>
            <person name="Lin W."/>
            <person name="Li S."/>
            <person name="Li H."/>
            <person name="Zhou J."/>
            <person name="Ni P."/>
            <person name="Dong W."/>
            <person name="Hu S."/>
            <person name="Zeng C."/>
            <person name="Zhang J."/>
            <person name="Zhang Y."/>
            <person name="Li R."/>
            <person name="Xu Z."/>
            <person name="Li S."/>
            <person name="Li X."/>
            <person name="Zheng H."/>
            <person name="Cong L."/>
            <person name="Lin L."/>
            <person name="Yin J."/>
            <person name="Geng J."/>
            <person name="Li G."/>
            <person name="Shi J."/>
            <person name="Liu J."/>
            <person name="Lv H."/>
            <person name="Li J."/>
            <person name="Wang J."/>
            <person name="Deng Y."/>
            <person name="Ran L."/>
            <person name="Shi X."/>
            <person name="Wang X."/>
            <person name="Wu Q."/>
            <person name="Li C."/>
            <person name="Ren X."/>
            <person name="Wang J."/>
            <person name="Wang X."/>
            <person name="Li D."/>
            <person name="Liu D."/>
            <person name="Zhang X."/>
            <person name="Ji Z."/>
            <person name="Zhao W."/>
            <person name="Sun Y."/>
            <person name="Zhang Z."/>
            <person name="Bao J."/>
            <person name="Han Y."/>
            <person name="Dong L."/>
            <person name="Ji J."/>
            <person name="Chen P."/>
            <person name="Wu S."/>
            <person name="Liu J."/>
            <person name="Xiao Y."/>
            <person name="Bu D."/>
            <person name="Tan J."/>
            <person name="Yang L."/>
            <person name="Ye C."/>
            <person name="Zhang J."/>
            <person name="Xu J."/>
            <person name="Zhou Y."/>
            <person name="Yu Y."/>
            <person name="Zhang B."/>
            <person name="Zhuang S."/>
            <person name="Wei H."/>
            <person name="Liu B."/>
            <person name="Lei M."/>
            <person name="Yu H."/>
            <person name="Li Y."/>
            <person name="Xu H."/>
            <person name="Wei S."/>
            <person name="He X."/>
            <person name="Fang L."/>
            <person name="Zhang Z."/>
            <person name="Zhang Y."/>
            <person name="Huang X."/>
            <person name="Su Z."/>
            <person name="Tong W."/>
            <person name="Li J."/>
            <person name="Tong Z."/>
            <person name="Li S."/>
            <person name="Ye J."/>
            <person name="Wang L."/>
            <person name="Fang L."/>
            <person name="Lei T."/>
            <person name="Chen C."/>
            <person name="Chen H."/>
            <person name="Xu Z."/>
            <person name="Li H."/>
            <person name="Huang H."/>
            <person name="Zhang F."/>
            <person name="Xu H."/>
            <person name="Li N."/>
            <person name="Zhao C."/>
            <person name="Li S."/>
            <person name="Dong L."/>
            <person name="Huang Y."/>
            <person name="Li L."/>
            <person name="Xi Y."/>
            <person name="Qi Q."/>
            <person name="Li W."/>
            <person name="Zhang B."/>
            <person name="Hu W."/>
            <person name="Zhang Y."/>
            <person name="Tian X."/>
            <person name="Jiao Y."/>
            <person name="Liang X."/>
            <person name="Jin J."/>
            <person name="Gao L."/>
            <person name="Zheng W."/>
            <person name="Hao B."/>
            <person name="Liu S."/>
            <person name="Wang W."/>
            <person name="Yuan L."/>
            <person name="Cao M."/>
            <person name="McDermott J."/>
            <person name="Samudrala R."/>
            <person name="Wang J."/>
            <person name="Wong G.K."/>
            <person name="Yang H."/>
        </authorList>
    </citation>
    <scope>NUCLEOTIDE SEQUENCE [LARGE SCALE GENOMIC DNA]</scope>
    <source>
        <strain evidence="3">cv. 93-11</strain>
    </source>
</reference>
<dbReference type="HOGENOM" id="CLU_3109770_0_0_1"/>
<keyword evidence="1" id="KW-0472">Membrane</keyword>
<dbReference type="Proteomes" id="UP000007015">
    <property type="component" value="Chromosome 11"/>
</dbReference>
<keyword evidence="3" id="KW-1185">Reference proteome</keyword>
<proteinExistence type="predicted"/>
<organism evidence="2 3">
    <name type="scientific">Oryza sativa subsp. indica</name>
    <name type="common">Rice</name>
    <dbReference type="NCBI Taxonomy" id="39946"/>
    <lineage>
        <taxon>Eukaryota</taxon>
        <taxon>Viridiplantae</taxon>
        <taxon>Streptophyta</taxon>
        <taxon>Embryophyta</taxon>
        <taxon>Tracheophyta</taxon>
        <taxon>Spermatophyta</taxon>
        <taxon>Magnoliopsida</taxon>
        <taxon>Liliopsida</taxon>
        <taxon>Poales</taxon>
        <taxon>Poaceae</taxon>
        <taxon>BOP clade</taxon>
        <taxon>Oryzoideae</taxon>
        <taxon>Oryzeae</taxon>
        <taxon>Oryzinae</taxon>
        <taxon>Oryza</taxon>
        <taxon>Oryza sativa</taxon>
    </lineage>
</organism>
<evidence type="ECO:0000313" key="3">
    <source>
        <dbReference type="Proteomes" id="UP000007015"/>
    </source>
</evidence>
<dbReference type="OMA" id="CWRHMRT"/>
<accession>A2ZEK2</accession>
<dbReference type="Gramene" id="BGIOSGA035317-TA">
    <property type="protein sequence ID" value="BGIOSGA035317-PA"/>
    <property type="gene ID" value="BGIOSGA035317"/>
</dbReference>
<name>A2ZEK2_ORYSI</name>
<gene>
    <name evidence="2" type="ORF">OsI_36215</name>
</gene>
<evidence type="ECO:0000313" key="2">
    <source>
        <dbReference type="EMBL" id="EAY81036.1"/>
    </source>
</evidence>
<evidence type="ECO:0000256" key="1">
    <source>
        <dbReference type="SAM" id="Phobius"/>
    </source>
</evidence>
<sequence>MGGETISKEFFERTVAQIKPSLTRLFQFLMLIFTAVMQLDCWRHMRTGPNM</sequence>
<feature type="transmembrane region" description="Helical" evidence="1">
    <location>
        <begin position="25"/>
        <end position="42"/>
    </location>
</feature>